<dbReference type="SUPFAM" id="SSF64268">
    <property type="entry name" value="PX domain"/>
    <property type="match status" value="1"/>
</dbReference>
<keyword evidence="2 6" id="KW-0653">Protein transport</keyword>
<dbReference type="RefSeq" id="XP_016236948.1">
    <property type="nucleotide sequence ID" value="XM_016378271.1"/>
</dbReference>
<feature type="region of interest" description="Disordered" evidence="7">
    <location>
        <begin position="533"/>
        <end position="599"/>
    </location>
</feature>
<evidence type="ECO:0000259" key="8">
    <source>
        <dbReference type="Pfam" id="PF00787"/>
    </source>
</evidence>
<dbReference type="HOGENOM" id="CLU_028982_0_0_1"/>
<dbReference type="GeneID" id="27331004"/>
<dbReference type="OrthoDB" id="9976382at2759"/>
<dbReference type="FunFam" id="1.20.1270.60:FF:000046">
    <property type="entry name" value="Vacuolar protein sorting-associated protein 17"/>
    <property type="match status" value="1"/>
</dbReference>
<evidence type="ECO:0000256" key="4">
    <source>
        <dbReference type="ARBA" id="ARBA00060860"/>
    </source>
</evidence>
<evidence type="ECO:0000256" key="6">
    <source>
        <dbReference type="PIRNR" id="PIRNR011791"/>
    </source>
</evidence>
<dbReference type="GO" id="GO:0042147">
    <property type="term" value="P:retrograde transport, endosome to Golgi"/>
    <property type="evidence" value="ECO:0007669"/>
    <property type="project" value="InterPro"/>
</dbReference>
<comment type="subunit">
    <text evidence="6">Component of the retromer complex.</text>
</comment>
<keyword evidence="3" id="KW-0175">Coiled coil</keyword>
<proteinExistence type="inferred from homology"/>
<keyword evidence="1 6" id="KW-0813">Transport</keyword>
<dbReference type="PIRSF" id="PIRSF011791">
    <property type="entry name" value="Vps17"/>
    <property type="match status" value="1"/>
</dbReference>
<evidence type="ECO:0000259" key="9">
    <source>
        <dbReference type="Pfam" id="PF09325"/>
    </source>
</evidence>
<dbReference type="PANTHER" id="PTHR47433">
    <property type="entry name" value="VACUOLAR PROTEIN SORTING-ASSOCIATED PROTEIN 17"/>
    <property type="match status" value="1"/>
</dbReference>
<dbReference type="GO" id="GO:0006886">
    <property type="term" value="P:intracellular protein transport"/>
    <property type="evidence" value="ECO:0007669"/>
    <property type="project" value="TreeGrafter"/>
</dbReference>
<keyword evidence="11" id="KW-1185">Reference proteome</keyword>
<feature type="domain" description="PX" evidence="8">
    <location>
        <begin position="163"/>
        <end position="238"/>
    </location>
</feature>
<dbReference type="Gene3D" id="3.30.1520.10">
    <property type="entry name" value="Phox-like domain"/>
    <property type="match status" value="1"/>
</dbReference>
<gene>
    <name evidence="10" type="ORF">PV08_03921</name>
</gene>
<dbReference type="InterPro" id="IPR036871">
    <property type="entry name" value="PX_dom_sf"/>
</dbReference>
<comment type="function">
    <text evidence="6">Component of the membrane-associated retromer complex which is essential in endosome-to-Golgi retrograde transport.</text>
</comment>
<evidence type="ECO:0000313" key="11">
    <source>
        <dbReference type="Proteomes" id="UP000053328"/>
    </source>
</evidence>
<feature type="domain" description="Sorting nexin/Vps5-like C-terminal" evidence="9">
    <location>
        <begin position="292"/>
        <end position="475"/>
    </location>
</feature>
<dbReference type="FunFam" id="3.30.1520.10:FF:000034">
    <property type="entry name" value="Vacuolar protein sorting-associated protein 17"/>
    <property type="match status" value="1"/>
</dbReference>
<reference evidence="10 11" key="1">
    <citation type="submission" date="2015-01" db="EMBL/GenBank/DDBJ databases">
        <title>The Genome Sequence of Exophiala spinifera CBS89968.</title>
        <authorList>
            <consortium name="The Broad Institute Genomics Platform"/>
            <person name="Cuomo C."/>
            <person name="de Hoog S."/>
            <person name="Gorbushina A."/>
            <person name="Stielow B."/>
            <person name="Teixiera M."/>
            <person name="Abouelleil A."/>
            <person name="Chapman S.B."/>
            <person name="Priest M."/>
            <person name="Young S.K."/>
            <person name="Wortman J."/>
            <person name="Nusbaum C."/>
            <person name="Birren B."/>
        </authorList>
    </citation>
    <scope>NUCLEOTIDE SEQUENCE [LARGE SCALE GENOMIC DNA]</scope>
    <source>
        <strain evidence="10 11">CBS 89968</strain>
    </source>
</reference>
<comment type="similarity">
    <text evidence="4 6">Belongs to the VPS17 family.</text>
</comment>
<dbReference type="InterPro" id="IPR014461">
    <property type="entry name" value="Retromer_complex_Vps17"/>
</dbReference>
<dbReference type="Pfam" id="PF00787">
    <property type="entry name" value="PX"/>
    <property type="match status" value="1"/>
</dbReference>
<name>A0A0D1ZVI5_9EURO</name>
<feature type="compositionally biased region" description="Polar residues" evidence="7">
    <location>
        <begin position="49"/>
        <end position="69"/>
    </location>
</feature>
<dbReference type="InterPro" id="IPR027267">
    <property type="entry name" value="AH/BAR_dom_sf"/>
</dbReference>
<evidence type="ECO:0000256" key="1">
    <source>
        <dbReference type="ARBA" id="ARBA00022448"/>
    </source>
</evidence>
<feature type="compositionally biased region" description="Low complexity" evidence="7">
    <location>
        <begin position="90"/>
        <end position="115"/>
    </location>
</feature>
<evidence type="ECO:0000256" key="7">
    <source>
        <dbReference type="SAM" id="MobiDB-lite"/>
    </source>
</evidence>
<evidence type="ECO:0000256" key="5">
    <source>
        <dbReference type="ARBA" id="ARBA00073022"/>
    </source>
</evidence>
<dbReference type="CDD" id="cd06891">
    <property type="entry name" value="PX_Vps17p"/>
    <property type="match status" value="1"/>
</dbReference>
<dbReference type="Pfam" id="PF09325">
    <property type="entry name" value="Vps5"/>
    <property type="match status" value="1"/>
</dbReference>
<evidence type="ECO:0000256" key="2">
    <source>
        <dbReference type="ARBA" id="ARBA00022927"/>
    </source>
</evidence>
<organism evidence="10 11">
    <name type="scientific">Exophiala spinifera</name>
    <dbReference type="NCBI Taxonomy" id="91928"/>
    <lineage>
        <taxon>Eukaryota</taxon>
        <taxon>Fungi</taxon>
        <taxon>Dikarya</taxon>
        <taxon>Ascomycota</taxon>
        <taxon>Pezizomycotina</taxon>
        <taxon>Eurotiomycetes</taxon>
        <taxon>Chaetothyriomycetidae</taxon>
        <taxon>Chaetothyriales</taxon>
        <taxon>Herpotrichiellaceae</taxon>
        <taxon>Exophiala</taxon>
    </lineage>
</organism>
<sequence length="599" mass="65392">MDYSVVSSEADALHGASPWGSSSPRADRGFPNATSSPESPAPIQGHSYGHSQDSIPESPYLSQPATATSPDAADSVDGQQAPDSPSRTLSSSQDPQAASGQQQSPQGQPRQQAARYHGKPQKPAPQYRLQAKVTALERTGRKDPVIRFDVYTNLPKFRTTQFRDVRRTHSEFVKLADHLISANPEALVPAVPPSITSAGAGTDEDEIRVKNSIQRWLNVVCGNDVLMRDEEMVFFVESDFGYSPVVRMKQPATGVRRKVLKQFAPPPDDTPELHEARPVAKMFYLSSLDTSQKLEKVVKSRRSLGLAESSLGEKLTQMHVQETHPGLSTAYRKLGRVIQTCGDYHAAQGTAEATTLGDSLAYHSSDAFIVKETLTNRHILLRELVQAEASRRSKETAVQRLKSSSSVRREKVDEAISSLDEALSQENYLRSKTQRVTANLLLEKRRWFERTSNEFMFSLREYVLRQIEAERRTLATLESVRPDVRAIDSSGGLSRLGRENHPVVRRVSMASSQGAKGDAWSGVARSRDALTRSMSGSIGPAGIPEADEDAAARNGADGASNAGGAGRPRSATGASVKDDEDDDRVDARNAASRLAQSTF</sequence>
<dbReference type="VEuPathDB" id="FungiDB:PV08_03921"/>
<dbReference type="InterPro" id="IPR001683">
    <property type="entry name" value="PX_dom"/>
</dbReference>
<dbReference type="GO" id="GO:0030905">
    <property type="term" value="C:retromer, tubulation complex"/>
    <property type="evidence" value="ECO:0007669"/>
    <property type="project" value="TreeGrafter"/>
</dbReference>
<accession>A0A0D1ZVI5</accession>
<dbReference type="PANTHER" id="PTHR47433:SF1">
    <property type="entry name" value="VACUOLAR PROTEIN SORTING-ASSOCIATED PROTEIN 17"/>
    <property type="match status" value="1"/>
</dbReference>
<dbReference type="STRING" id="91928.A0A0D1ZVI5"/>
<evidence type="ECO:0000256" key="3">
    <source>
        <dbReference type="ARBA" id="ARBA00023054"/>
    </source>
</evidence>
<dbReference type="Proteomes" id="UP000053328">
    <property type="component" value="Unassembled WGS sequence"/>
</dbReference>
<dbReference type="AlphaFoldDB" id="A0A0D1ZVI5"/>
<dbReference type="GO" id="GO:0005829">
    <property type="term" value="C:cytosol"/>
    <property type="evidence" value="ECO:0007669"/>
    <property type="project" value="GOC"/>
</dbReference>
<dbReference type="InterPro" id="IPR015404">
    <property type="entry name" value="Vps5_C"/>
</dbReference>
<dbReference type="InterPro" id="IPR037907">
    <property type="entry name" value="Vps17_PX"/>
</dbReference>
<dbReference type="InterPro" id="IPR053055">
    <property type="entry name" value="VPS17"/>
</dbReference>
<feature type="region of interest" description="Disordered" evidence="7">
    <location>
        <begin position="1"/>
        <end position="127"/>
    </location>
</feature>
<protein>
    <recommendedName>
        <fullName evidence="5 6">Vacuolar protein sorting-associated protein 17</fullName>
    </recommendedName>
</protein>
<dbReference type="EMBL" id="KN847494">
    <property type="protein sequence ID" value="KIW16732.1"/>
    <property type="molecule type" value="Genomic_DNA"/>
</dbReference>
<dbReference type="Gene3D" id="1.20.1270.60">
    <property type="entry name" value="Arfaptin homology (AH) domain/BAR domain"/>
    <property type="match status" value="1"/>
</dbReference>
<evidence type="ECO:0000313" key="10">
    <source>
        <dbReference type="EMBL" id="KIW16732.1"/>
    </source>
</evidence>
<feature type="compositionally biased region" description="Polar residues" evidence="7">
    <location>
        <begin position="77"/>
        <end position="89"/>
    </location>
</feature>
<dbReference type="GO" id="GO:0005768">
    <property type="term" value="C:endosome"/>
    <property type="evidence" value="ECO:0007669"/>
    <property type="project" value="TreeGrafter"/>
</dbReference>
<dbReference type="GO" id="GO:0032266">
    <property type="term" value="F:phosphatidylinositol-3-phosphate binding"/>
    <property type="evidence" value="ECO:0007669"/>
    <property type="project" value="TreeGrafter"/>
</dbReference>